<proteinExistence type="predicted"/>
<evidence type="ECO:0000256" key="1">
    <source>
        <dbReference type="ARBA" id="ARBA00022723"/>
    </source>
</evidence>
<dbReference type="Gene3D" id="3.30.40.10">
    <property type="entry name" value="Zinc/RING finger domain, C3HC4 (zinc finger)"/>
    <property type="match status" value="1"/>
</dbReference>
<name>A0A851NE20_9DEND</name>
<dbReference type="PROSITE" id="PS50188">
    <property type="entry name" value="B302_SPRY"/>
    <property type="match status" value="1"/>
</dbReference>
<dbReference type="InterPro" id="IPR000315">
    <property type="entry name" value="Znf_B-box"/>
</dbReference>
<dbReference type="PROSITE" id="PS00518">
    <property type="entry name" value="ZF_RING_1"/>
    <property type="match status" value="1"/>
</dbReference>
<dbReference type="SMART" id="SM00449">
    <property type="entry name" value="SPRY"/>
    <property type="match status" value="1"/>
</dbReference>
<dbReference type="InterPro" id="IPR043136">
    <property type="entry name" value="B30.2/SPRY_sf"/>
</dbReference>
<sequence length="471" mass="53941">MEALPSEVSCPICLELFRDPVSIHCGHNFCRGCISRRWEWPTEGFPCPQCRETAPERSLRPSRELARLALGIARRLSLGLARGEEEEEEEEEGGRCEKHQEPLSAFCKEDRALLCGVCRESRAHRAHTVLPVRDALREFQEQILARLQTLRDDRDKLLQFREAEMRRNWEYLEKVEWERQRVLSLFQGLRAALEGHGRGLLAQLGRLEGEVEKEQEENLTRMTEEISRLDSWIQELEEKCQEPARTFLQGITSTLGRLQRDHPQLPPAPPPELEKKISHFREKNLVLEETLRSFQDILMFELPEKMTVTLDPSTAHPQLAVLPGGSGVRWEAPQDPPEEGFGPDPSVLGHEGITSGRCCWDVEVPPVGSWALGVAKETLGTSEETPESPREELWSMGRCQGQFWALTSLERVPLAQPEVPRRVRVSLDYERGRVAFWDAERRALIFAFPAASFHGERIRPWFLVWGEGAQI</sequence>
<dbReference type="Gene3D" id="2.60.120.920">
    <property type="match status" value="1"/>
</dbReference>
<keyword evidence="1" id="KW-0479">Metal-binding</keyword>
<comment type="caution">
    <text evidence="8">The sequence shown here is derived from an EMBL/GenBank/DDBJ whole genome shotgun (WGS) entry which is preliminary data.</text>
</comment>
<dbReference type="InterPro" id="IPR017907">
    <property type="entry name" value="Znf_RING_CS"/>
</dbReference>
<keyword evidence="9" id="KW-1185">Reference proteome</keyword>
<evidence type="ECO:0000256" key="3">
    <source>
        <dbReference type="ARBA" id="ARBA00022833"/>
    </source>
</evidence>
<keyword evidence="2 4" id="KW-0863">Zinc-finger</keyword>
<dbReference type="SMART" id="SM00184">
    <property type="entry name" value="RING"/>
    <property type="match status" value="1"/>
</dbReference>
<dbReference type="InterPro" id="IPR013083">
    <property type="entry name" value="Znf_RING/FYVE/PHD"/>
</dbReference>
<dbReference type="InterPro" id="IPR003877">
    <property type="entry name" value="SPRY_dom"/>
</dbReference>
<dbReference type="EMBL" id="WBMV01009101">
    <property type="protein sequence ID" value="NXC36632.1"/>
    <property type="molecule type" value="Genomic_DNA"/>
</dbReference>
<dbReference type="SMART" id="SM00336">
    <property type="entry name" value="BBOX"/>
    <property type="match status" value="1"/>
</dbReference>
<dbReference type="SUPFAM" id="SSF57850">
    <property type="entry name" value="RING/U-box"/>
    <property type="match status" value="1"/>
</dbReference>
<dbReference type="PRINTS" id="PR01407">
    <property type="entry name" value="BUTYPHLNCDUF"/>
</dbReference>
<keyword evidence="3" id="KW-0862">Zinc</keyword>
<evidence type="ECO:0000259" key="7">
    <source>
        <dbReference type="PROSITE" id="PS50188"/>
    </source>
</evidence>
<evidence type="ECO:0000259" key="5">
    <source>
        <dbReference type="PROSITE" id="PS50089"/>
    </source>
</evidence>
<organism evidence="8 9">
    <name type="scientific">Campylorhamphus procurvoides</name>
    <dbReference type="NCBI Taxonomy" id="190295"/>
    <lineage>
        <taxon>Eukaryota</taxon>
        <taxon>Metazoa</taxon>
        <taxon>Chordata</taxon>
        <taxon>Craniata</taxon>
        <taxon>Vertebrata</taxon>
        <taxon>Euteleostomi</taxon>
        <taxon>Archelosauria</taxon>
        <taxon>Archosauria</taxon>
        <taxon>Dinosauria</taxon>
        <taxon>Saurischia</taxon>
        <taxon>Theropoda</taxon>
        <taxon>Coelurosauria</taxon>
        <taxon>Aves</taxon>
        <taxon>Neognathae</taxon>
        <taxon>Neoaves</taxon>
        <taxon>Telluraves</taxon>
        <taxon>Australaves</taxon>
        <taxon>Passeriformes</taxon>
        <taxon>Dendrocolaptidae</taxon>
        <taxon>Campylorhamphus</taxon>
    </lineage>
</organism>
<feature type="domain" description="B30.2/SPRY" evidence="7">
    <location>
        <begin position="287"/>
        <end position="471"/>
    </location>
</feature>
<feature type="domain" description="RING-type" evidence="5">
    <location>
        <begin position="10"/>
        <end position="51"/>
    </location>
</feature>
<feature type="non-terminal residue" evidence="8">
    <location>
        <position position="471"/>
    </location>
</feature>
<feature type="domain" description="B box-type" evidence="6">
    <location>
        <begin position="91"/>
        <end position="132"/>
    </location>
</feature>
<feature type="non-terminal residue" evidence="8">
    <location>
        <position position="1"/>
    </location>
</feature>
<accession>A0A851NE20</accession>
<dbReference type="CDD" id="cd19760">
    <property type="entry name" value="Bbox2_TRIM4-like"/>
    <property type="match status" value="1"/>
</dbReference>
<dbReference type="GO" id="GO:0008270">
    <property type="term" value="F:zinc ion binding"/>
    <property type="evidence" value="ECO:0007669"/>
    <property type="project" value="UniProtKB-KW"/>
</dbReference>
<dbReference type="AlphaFoldDB" id="A0A851NE20"/>
<dbReference type="Pfam" id="PF00643">
    <property type="entry name" value="zf-B_box"/>
    <property type="match status" value="1"/>
</dbReference>
<dbReference type="InterPro" id="IPR050143">
    <property type="entry name" value="TRIM/RBCC"/>
</dbReference>
<dbReference type="Proteomes" id="UP000614027">
    <property type="component" value="Unassembled WGS sequence"/>
</dbReference>
<dbReference type="GO" id="GO:0016874">
    <property type="term" value="F:ligase activity"/>
    <property type="evidence" value="ECO:0007669"/>
    <property type="project" value="UniProtKB-KW"/>
</dbReference>
<dbReference type="SUPFAM" id="SSF49899">
    <property type="entry name" value="Concanavalin A-like lectins/glucanases"/>
    <property type="match status" value="1"/>
</dbReference>
<evidence type="ECO:0000256" key="4">
    <source>
        <dbReference type="PROSITE-ProRule" id="PRU00024"/>
    </source>
</evidence>
<reference evidence="8" key="1">
    <citation type="submission" date="2019-09" db="EMBL/GenBank/DDBJ databases">
        <title>Bird 10,000 Genomes (B10K) Project - Family phase.</title>
        <authorList>
            <person name="Zhang G."/>
        </authorList>
    </citation>
    <scope>NUCLEOTIDE SEQUENCE</scope>
    <source>
        <strain evidence="8">B10K-DU-001-09</strain>
        <tissue evidence="8">Muscle</tissue>
    </source>
</reference>
<evidence type="ECO:0000256" key="2">
    <source>
        <dbReference type="ARBA" id="ARBA00022771"/>
    </source>
</evidence>
<dbReference type="PROSITE" id="PS50119">
    <property type="entry name" value="ZF_BBOX"/>
    <property type="match status" value="1"/>
</dbReference>
<dbReference type="InterPro" id="IPR013320">
    <property type="entry name" value="ConA-like_dom_sf"/>
</dbReference>
<dbReference type="SUPFAM" id="SSF57845">
    <property type="entry name" value="B-box zinc-binding domain"/>
    <property type="match status" value="1"/>
</dbReference>
<dbReference type="InterPro" id="IPR001841">
    <property type="entry name" value="Znf_RING"/>
</dbReference>
<dbReference type="InterPro" id="IPR003879">
    <property type="entry name" value="Butyrophylin_SPRY"/>
</dbReference>
<dbReference type="PROSITE" id="PS50089">
    <property type="entry name" value="ZF_RING_2"/>
    <property type="match status" value="1"/>
</dbReference>
<dbReference type="Pfam" id="PF00622">
    <property type="entry name" value="SPRY"/>
    <property type="match status" value="1"/>
</dbReference>
<keyword evidence="8" id="KW-0436">Ligase</keyword>
<evidence type="ECO:0000259" key="6">
    <source>
        <dbReference type="PROSITE" id="PS50119"/>
    </source>
</evidence>
<dbReference type="OrthoDB" id="9049620at2759"/>
<evidence type="ECO:0000313" key="9">
    <source>
        <dbReference type="Proteomes" id="UP000614027"/>
    </source>
</evidence>
<dbReference type="InterPro" id="IPR001870">
    <property type="entry name" value="B30.2/SPRY"/>
</dbReference>
<protein>
    <submittedName>
        <fullName evidence="8">TRIM7 ligase</fullName>
    </submittedName>
</protein>
<dbReference type="PANTHER" id="PTHR24103">
    <property type="entry name" value="E3 UBIQUITIN-PROTEIN LIGASE TRIM"/>
    <property type="match status" value="1"/>
</dbReference>
<dbReference type="Gene3D" id="3.30.160.60">
    <property type="entry name" value="Classic Zinc Finger"/>
    <property type="match status" value="1"/>
</dbReference>
<gene>
    <name evidence="8" type="primary">Trim7_0</name>
    <name evidence="8" type="ORF">CAMPRO_R02908</name>
</gene>
<evidence type="ECO:0000313" key="8">
    <source>
        <dbReference type="EMBL" id="NXC36632.1"/>
    </source>
</evidence>
<dbReference type="CDD" id="cd16594">
    <property type="entry name" value="RING-HC_TRIM7-like_C-IV"/>
    <property type="match status" value="1"/>
</dbReference>
<dbReference type="Pfam" id="PF15227">
    <property type="entry name" value="zf-C3HC4_4"/>
    <property type="match status" value="1"/>
</dbReference>